<evidence type="ECO:0000256" key="3">
    <source>
        <dbReference type="ARBA" id="ARBA00022771"/>
    </source>
</evidence>
<feature type="domain" description="C2H2-type" evidence="6">
    <location>
        <begin position="501"/>
        <end position="528"/>
    </location>
</feature>
<keyword evidence="2" id="KW-0677">Repeat</keyword>
<evidence type="ECO:0000256" key="1">
    <source>
        <dbReference type="ARBA" id="ARBA00022723"/>
    </source>
</evidence>
<dbReference type="Proteomes" id="UP000823941">
    <property type="component" value="Chromosome 11"/>
</dbReference>
<dbReference type="PANTHER" id="PTHR24379">
    <property type="entry name" value="KRAB AND ZINC FINGER DOMAIN-CONTAINING"/>
    <property type="match status" value="1"/>
</dbReference>
<keyword evidence="8" id="KW-1185">Reference proteome</keyword>
<evidence type="ECO:0000256" key="4">
    <source>
        <dbReference type="ARBA" id="ARBA00022833"/>
    </source>
</evidence>
<dbReference type="SMART" id="SM00355">
    <property type="entry name" value="ZnF_C2H2"/>
    <property type="match status" value="11"/>
</dbReference>
<dbReference type="SUPFAM" id="SSF57667">
    <property type="entry name" value="beta-beta-alpha zinc fingers"/>
    <property type="match status" value="4"/>
</dbReference>
<organism evidence="7 8">
    <name type="scientific">Plutella xylostella</name>
    <name type="common">Diamondback moth</name>
    <name type="synonym">Plutella maculipennis</name>
    <dbReference type="NCBI Taxonomy" id="51655"/>
    <lineage>
        <taxon>Eukaryota</taxon>
        <taxon>Metazoa</taxon>
        <taxon>Ecdysozoa</taxon>
        <taxon>Arthropoda</taxon>
        <taxon>Hexapoda</taxon>
        <taxon>Insecta</taxon>
        <taxon>Pterygota</taxon>
        <taxon>Neoptera</taxon>
        <taxon>Endopterygota</taxon>
        <taxon>Lepidoptera</taxon>
        <taxon>Glossata</taxon>
        <taxon>Ditrysia</taxon>
        <taxon>Yponomeutoidea</taxon>
        <taxon>Plutellidae</taxon>
        <taxon>Plutella</taxon>
    </lineage>
</organism>
<evidence type="ECO:0000313" key="7">
    <source>
        <dbReference type="EMBL" id="KAG7306706.1"/>
    </source>
</evidence>
<name>A0ABQ7QNT2_PLUXY</name>
<dbReference type="Gene3D" id="3.30.160.60">
    <property type="entry name" value="Classic Zinc Finger"/>
    <property type="match status" value="5"/>
</dbReference>
<dbReference type="PROSITE" id="PS50157">
    <property type="entry name" value="ZINC_FINGER_C2H2_2"/>
    <property type="match status" value="7"/>
</dbReference>
<comment type="caution">
    <text evidence="7">The sequence shown here is derived from an EMBL/GenBank/DDBJ whole genome shotgun (WGS) entry which is preliminary data.</text>
</comment>
<gene>
    <name evidence="7" type="ORF">JYU34_008131</name>
</gene>
<dbReference type="InterPro" id="IPR036236">
    <property type="entry name" value="Znf_C2H2_sf"/>
</dbReference>
<keyword evidence="4" id="KW-0862">Zinc</keyword>
<sequence>MTNFISLNLRDFGLSDDITETVKSTTPFCLCCLAKNGTLIKLKDCKHTYFLVLMGPLKMDITDHFVCCSCHRHLEKIETFRNQVLESKRILDHESHLIPTYQLPSSIKTTDIQHLDIDENEVSIKKELPNILSNISEPIVTIHEEPEPEPSKLFKRLNKNPVKKKKKVVLKAKPKVEPVYDDEDDAPLKPRRQTRQPLYKKFAGKIKMVKLSEEEMQQERVRDAMHEPFLKLPYKCFNCIVGFDHEPNYKDHMEKRHKTYKGGASCHICHSVLAAGSSHRKHVKNHYTRYDCEDCGKRYATILSVMQHYNTTHGSVGVTYNCRHCDYSTHLISAYAYHRNKHRADLQCAECGKLCSSNANLKTHLFAVHRKSDRQYVCALCNKAYNTKSGLEHHMSTLHATAAPTNAYCIECNIQFNSMRSYKAHLRLNSKHITEDSKKYECKECGAKFITNASMKRHVEWVHLKMFKHQCPKCMEFFRTAALMKKHDEIVHEKKLPPRNKICQYCGKGFTTSQILRTHIRTHTGERPLRCSVCGATFAHNAALYTHCKLIHKRAASRRGRQPL</sequence>
<feature type="domain" description="C2H2-type" evidence="6">
    <location>
        <begin position="469"/>
        <end position="497"/>
    </location>
</feature>
<dbReference type="Pfam" id="PF12874">
    <property type="entry name" value="zf-met"/>
    <property type="match status" value="1"/>
</dbReference>
<feature type="domain" description="C2H2-type" evidence="6">
    <location>
        <begin position="376"/>
        <end position="404"/>
    </location>
</feature>
<reference evidence="7 8" key="1">
    <citation type="submission" date="2021-06" db="EMBL/GenBank/DDBJ databases">
        <title>A haploid diamondback moth (Plutella xylostella L.) genome assembly resolves 31 chromosomes and identifies a diamide resistance mutation.</title>
        <authorList>
            <person name="Ward C.M."/>
            <person name="Perry K.D."/>
            <person name="Baker G."/>
            <person name="Powis K."/>
            <person name="Heckel D.G."/>
            <person name="Baxter S.W."/>
        </authorList>
    </citation>
    <scope>NUCLEOTIDE SEQUENCE [LARGE SCALE GENOMIC DNA]</scope>
    <source>
        <strain evidence="7 8">LV</strain>
        <tissue evidence="7">Single pupa</tissue>
    </source>
</reference>
<evidence type="ECO:0000256" key="2">
    <source>
        <dbReference type="ARBA" id="ARBA00022737"/>
    </source>
</evidence>
<evidence type="ECO:0000259" key="6">
    <source>
        <dbReference type="PROSITE" id="PS50157"/>
    </source>
</evidence>
<keyword evidence="1" id="KW-0479">Metal-binding</keyword>
<keyword evidence="3 5" id="KW-0863">Zinc-finger</keyword>
<accession>A0ABQ7QNT2</accession>
<dbReference type="Pfam" id="PF00096">
    <property type="entry name" value="zf-C2H2"/>
    <property type="match status" value="2"/>
</dbReference>
<dbReference type="PANTHER" id="PTHR24379:SF121">
    <property type="entry name" value="C2H2-TYPE DOMAIN-CONTAINING PROTEIN"/>
    <property type="match status" value="1"/>
</dbReference>
<dbReference type="Pfam" id="PF13894">
    <property type="entry name" value="zf-C2H2_4"/>
    <property type="match status" value="1"/>
</dbReference>
<feature type="domain" description="C2H2-type" evidence="6">
    <location>
        <begin position="440"/>
        <end position="463"/>
    </location>
</feature>
<evidence type="ECO:0000256" key="5">
    <source>
        <dbReference type="PROSITE-ProRule" id="PRU00042"/>
    </source>
</evidence>
<feature type="domain" description="C2H2-type" evidence="6">
    <location>
        <begin position="346"/>
        <end position="374"/>
    </location>
</feature>
<proteinExistence type="predicted"/>
<protein>
    <recommendedName>
        <fullName evidence="6">C2H2-type domain-containing protein</fullName>
    </recommendedName>
</protein>
<feature type="domain" description="C2H2-type" evidence="6">
    <location>
        <begin position="529"/>
        <end position="557"/>
    </location>
</feature>
<evidence type="ECO:0000313" key="8">
    <source>
        <dbReference type="Proteomes" id="UP000823941"/>
    </source>
</evidence>
<dbReference type="InterPro" id="IPR013087">
    <property type="entry name" value="Znf_C2H2_type"/>
</dbReference>
<dbReference type="EMBL" id="JAHIBW010000011">
    <property type="protein sequence ID" value="KAG7306706.1"/>
    <property type="molecule type" value="Genomic_DNA"/>
</dbReference>
<dbReference type="PROSITE" id="PS00028">
    <property type="entry name" value="ZINC_FINGER_C2H2_1"/>
    <property type="match status" value="8"/>
</dbReference>
<feature type="domain" description="C2H2-type" evidence="6">
    <location>
        <begin position="290"/>
        <end position="313"/>
    </location>
</feature>